<protein>
    <submittedName>
        <fullName evidence="6">Response regulator</fullName>
    </submittedName>
</protein>
<sequence>MPAAKNISVMIADDQASMRSLIRNSLEQIGFVDIREARDGEECLRGVITRPANLVISDFNMPNLDGIGLLRSIRVHPPTSKIAFIMLTGRTDIELLKRAKEYGVNNYVVKPFTVAGLKERIEAVFGKLS</sequence>
<dbReference type="SMART" id="SM00448">
    <property type="entry name" value="REC"/>
    <property type="match status" value="1"/>
</dbReference>
<evidence type="ECO:0000256" key="2">
    <source>
        <dbReference type="ARBA" id="ARBA00023015"/>
    </source>
</evidence>
<gene>
    <name evidence="6" type="ORF">HJG44_02135</name>
</gene>
<evidence type="ECO:0000259" key="5">
    <source>
        <dbReference type="PROSITE" id="PS50110"/>
    </source>
</evidence>
<dbReference type="AlphaFoldDB" id="A0A849HVQ5"/>
<dbReference type="EMBL" id="JABEPP010000001">
    <property type="protein sequence ID" value="NNM71192.1"/>
    <property type="molecule type" value="Genomic_DNA"/>
</dbReference>
<proteinExistence type="predicted"/>
<dbReference type="PANTHER" id="PTHR44591:SF3">
    <property type="entry name" value="RESPONSE REGULATORY DOMAIN-CONTAINING PROTEIN"/>
    <property type="match status" value="1"/>
</dbReference>
<feature type="domain" description="Response regulatory" evidence="5">
    <location>
        <begin position="8"/>
        <end position="125"/>
    </location>
</feature>
<evidence type="ECO:0000313" key="7">
    <source>
        <dbReference type="Proteomes" id="UP000564885"/>
    </source>
</evidence>
<keyword evidence="1 4" id="KW-0597">Phosphoprotein</keyword>
<evidence type="ECO:0000256" key="1">
    <source>
        <dbReference type="ARBA" id="ARBA00022553"/>
    </source>
</evidence>
<dbReference type="PROSITE" id="PS50110">
    <property type="entry name" value="RESPONSE_REGULATORY"/>
    <property type="match status" value="1"/>
</dbReference>
<evidence type="ECO:0000256" key="4">
    <source>
        <dbReference type="PROSITE-ProRule" id="PRU00169"/>
    </source>
</evidence>
<keyword evidence="7" id="KW-1185">Reference proteome</keyword>
<dbReference type="InterPro" id="IPR001789">
    <property type="entry name" value="Sig_transdc_resp-reg_receiver"/>
</dbReference>
<dbReference type="GO" id="GO:0000160">
    <property type="term" value="P:phosphorelay signal transduction system"/>
    <property type="evidence" value="ECO:0007669"/>
    <property type="project" value="InterPro"/>
</dbReference>
<feature type="modified residue" description="4-aspartylphosphate" evidence="4">
    <location>
        <position position="58"/>
    </location>
</feature>
<name>A0A849HVQ5_9HYPH</name>
<dbReference type="InterPro" id="IPR050595">
    <property type="entry name" value="Bact_response_regulator"/>
</dbReference>
<reference evidence="6 7" key="1">
    <citation type="submission" date="2020-04" db="EMBL/GenBank/DDBJ databases">
        <title>Enterovirga sp. isolate from soil.</title>
        <authorList>
            <person name="Chea S."/>
            <person name="Kim D.-U."/>
        </authorList>
    </citation>
    <scope>NUCLEOTIDE SEQUENCE [LARGE SCALE GENOMIC DNA]</scope>
    <source>
        <strain evidence="6 7">DB1703</strain>
    </source>
</reference>
<comment type="caution">
    <text evidence="6">The sequence shown here is derived from an EMBL/GenBank/DDBJ whole genome shotgun (WGS) entry which is preliminary data.</text>
</comment>
<dbReference type="PANTHER" id="PTHR44591">
    <property type="entry name" value="STRESS RESPONSE REGULATOR PROTEIN 1"/>
    <property type="match status" value="1"/>
</dbReference>
<organism evidence="6 7">
    <name type="scientific">Enterovirga aerilata</name>
    <dbReference type="NCBI Taxonomy" id="2730920"/>
    <lineage>
        <taxon>Bacteria</taxon>
        <taxon>Pseudomonadati</taxon>
        <taxon>Pseudomonadota</taxon>
        <taxon>Alphaproteobacteria</taxon>
        <taxon>Hyphomicrobiales</taxon>
        <taxon>Methylobacteriaceae</taxon>
        <taxon>Enterovirga</taxon>
    </lineage>
</organism>
<keyword evidence="2" id="KW-0805">Transcription regulation</keyword>
<dbReference type="RefSeq" id="WP_171216684.1">
    <property type="nucleotide sequence ID" value="NZ_JABEPP010000001.1"/>
</dbReference>
<evidence type="ECO:0000256" key="3">
    <source>
        <dbReference type="ARBA" id="ARBA00023163"/>
    </source>
</evidence>
<evidence type="ECO:0000313" key="6">
    <source>
        <dbReference type="EMBL" id="NNM71192.1"/>
    </source>
</evidence>
<dbReference type="Pfam" id="PF00072">
    <property type="entry name" value="Response_reg"/>
    <property type="match status" value="1"/>
</dbReference>
<dbReference type="SUPFAM" id="SSF52172">
    <property type="entry name" value="CheY-like"/>
    <property type="match status" value="1"/>
</dbReference>
<dbReference type="Gene3D" id="3.40.50.2300">
    <property type="match status" value="1"/>
</dbReference>
<dbReference type="InterPro" id="IPR011006">
    <property type="entry name" value="CheY-like_superfamily"/>
</dbReference>
<keyword evidence="3" id="KW-0804">Transcription</keyword>
<dbReference type="Proteomes" id="UP000564885">
    <property type="component" value="Unassembled WGS sequence"/>
</dbReference>
<accession>A0A849HVQ5</accession>